<dbReference type="GO" id="GO:0005662">
    <property type="term" value="C:DNA replication factor A complex"/>
    <property type="evidence" value="ECO:0000318"/>
    <property type="project" value="GO_Central"/>
</dbReference>
<dbReference type="GO" id="GO:0006289">
    <property type="term" value="P:nucleotide-excision repair"/>
    <property type="evidence" value="ECO:0000318"/>
    <property type="project" value="GO_Central"/>
</dbReference>
<dbReference type="Gene3D" id="2.40.50.140">
    <property type="entry name" value="Nucleic acid-binding proteins"/>
    <property type="match status" value="2"/>
</dbReference>
<feature type="compositionally biased region" description="Polar residues" evidence="1">
    <location>
        <begin position="567"/>
        <end position="580"/>
    </location>
</feature>
<organism evidence="4">
    <name type="scientific">Glycine max</name>
    <name type="common">Soybean</name>
    <name type="synonym">Glycine hispida</name>
    <dbReference type="NCBI Taxonomy" id="3847"/>
    <lineage>
        <taxon>Eukaryota</taxon>
        <taxon>Viridiplantae</taxon>
        <taxon>Streptophyta</taxon>
        <taxon>Embryophyta</taxon>
        <taxon>Tracheophyta</taxon>
        <taxon>Spermatophyta</taxon>
        <taxon>Magnoliopsida</taxon>
        <taxon>eudicotyledons</taxon>
        <taxon>Gunneridae</taxon>
        <taxon>Pentapetalae</taxon>
        <taxon>rosids</taxon>
        <taxon>fabids</taxon>
        <taxon>Fabales</taxon>
        <taxon>Fabaceae</taxon>
        <taxon>Papilionoideae</taxon>
        <taxon>50 kb inversion clade</taxon>
        <taxon>NPAAA clade</taxon>
        <taxon>indigoferoid/millettioid clade</taxon>
        <taxon>Phaseoleae</taxon>
        <taxon>Glycine</taxon>
        <taxon>Glycine subgen. Soja</taxon>
    </lineage>
</organism>
<dbReference type="InterPro" id="IPR003871">
    <property type="entry name" value="RFA1B/D_OB_1st"/>
</dbReference>
<evidence type="ECO:0000256" key="1">
    <source>
        <dbReference type="SAM" id="MobiDB-lite"/>
    </source>
</evidence>
<feature type="domain" description="Replication protein A 70 kDa DNA-binding subunit B/D first OB fold" evidence="2">
    <location>
        <begin position="199"/>
        <end position="294"/>
    </location>
</feature>
<evidence type="ECO:0000313" key="3">
    <source>
        <dbReference type="EMBL" id="KRH75149.1"/>
    </source>
</evidence>
<dbReference type="Pfam" id="PF02721">
    <property type="entry name" value="DUF223"/>
    <property type="match status" value="1"/>
</dbReference>
<gene>
    <name evidence="3" type="ORF">GLYMA_01G065300</name>
</gene>
<dbReference type="GO" id="GO:0007004">
    <property type="term" value="P:telomere maintenance via telomerase"/>
    <property type="evidence" value="ECO:0000318"/>
    <property type="project" value="GO_Central"/>
</dbReference>
<accession>K7K283</accession>
<evidence type="ECO:0000313" key="4">
    <source>
        <dbReference type="EnsemblPlants" id="KRH75149"/>
    </source>
</evidence>
<dbReference type="InterPro" id="IPR012340">
    <property type="entry name" value="NA-bd_OB-fold"/>
</dbReference>
<dbReference type="PaxDb" id="3847-GLYMA01G08593.1"/>
<dbReference type="GO" id="GO:0000724">
    <property type="term" value="P:double-strand break repair via homologous recombination"/>
    <property type="evidence" value="ECO:0000318"/>
    <property type="project" value="GO_Central"/>
</dbReference>
<name>K7K283_SOYBN</name>
<dbReference type="GO" id="GO:0006260">
    <property type="term" value="P:DNA replication"/>
    <property type="evidence" value="ECO:0000318"/>
    <property type="project" value="GO_Central"/>
</dbReference>
<dbReference type="InParanoid" id="K7K283"/>
<evidence type="ECO:0000259" key="2">
    <source>
        <dbReference type="Pfam" id="PF02721"/>
    </source>
</evidence>
<feature type="region of interest" description="Disordered" evidence="1">
    <location>
        <begin position="545"/>
        <end position="588"/>
    </location>
</feature>
<reference evidence="3" key="3">
    <citation type="submission" date="2018-07" db="EMBL/GenBank/DDBJ databases">
        <title>WGS assembly of Glycine max.</title>
        <authorList>
            <person name="Schmutz J."/>
            <person name="Cannon S."/>
            <person name="Schlueter J."/>
            <person name="Ma J."/>
            <person name="Mitros T."/>
            <person name="Nelson W."/>
            <person name="Hyten D."/>
            <person name="Song Q."/>
            <person name="Thelen J."/>
            <person name="Cheng J."/>
            <person name="Xu D."/>
            <person name="Hellsten U."/>
            <person name="May G."/>
            <person name="Yu Y."/>
            <person name="Sakurai T."/>
            <person name="Umezawa T."/>
            <person name="Bhattacharyya M."/>
            <person name="Sandhu D."/>
            <person name="Valliyodan B."/>
            <person name="Lindquist E."/>
            <person name="Peto M."/>
            <person name="Grant D."/>
            <person name="Shu S."/>
            <person name="Goodstein D."/>
            <person name="Barry K."/>
            <person name="Futrell-Griggs M."/>
            <person name="Abernathy B."/>
            <person name="Du J."/>
            <person name="Tian Z."/>
            <person name="Zhu L."/>
            <person name="Gill N."/>
            <person name="Joshi T."/>
            <person name="Libault M."/>
            <person name="Sethuraman A."/>
            <person name="Zhang X."/>
            <person name="Shinozaki K."/>
            <person name="Nguyen H."/>
            <person name="Wing R."/>
            <person name="Cregan P."/>
            <person name="Specht J."/>
            <person name="Grimwood J."/>
            <person name="Rokhsar D."/>
            <person name="Stacey G."/>
            <person name="Shoemaker R."/>
            <person name="Jackson S."/>
        </authorList>
    </citation>
    <scope>NUCLEOTIDE SEQUENCE</scope>
    <source>
        <tissue evidence="3">Callus</tissue>
    </source>
</reference>
<reference evidence="4" key="2">
    <citation type="submission" date="2018-02" db="UniProtKB">
        <authorList>
            <consortium name="EnsemblPlants"/>
        </authorList>
    </citation>
    <scope>IDENTIFICATION</scope>
    <source>
        <strain evidence="4">Williams 82</strain>
    </source>
</reference>
<dbReference type="EMBL" id="CM000834">
    <property type="protein sequence ID" value="KRH75149.1"/>
    <property type="molecule type" value="Genomic_DNA"/>
</dbReference>
<dbReference type="AlphaFoldDB" id="K7K283"/>
<dbReference type="HOGENOM" id="CLU_464157_0_0_1"/>
<dbReference type="GO" id="GO:0043047">
    <property type="term" value="F:single-stranded telomeric DNA binding"/>
    <property type="evidence" value="ECO:0000318"/>
    <property type="project" value="GO_Central"/>
</dbReference>
<sequence>MLVASKQPTSSASVRSPELDPYSATNTLIAFDKHHQKFILGPCFLNDGENTDKTANKPFNHEKNPFPITSIDMHWPQDVWVKILGFWSIAIKGFMLPKAMAGLTLLNVVAILNLSIHVSCANKQPMEFSAADAYNFRQASSIGAQLLIKFGGKLEYHVNVMLDFGVRLWFPVRDFRSSVVEELAGLCNFMARIPDKIMSIDGSKETLKLAVRITDPWFVGTPNKSEQAEMVFVDSEGDQIHAICKSDHLKSWKADLKENCTYVMHNFKGVKNDGQFRVCEHEYKLFFIGVMVVREDDLHELPFKEFRFVEFPNVVAGNFVSGLLVDIIGVVDQVVFRHVSSKNTRVVFRMKDLSGEILSCTLWEHYCAQFLSYLNERGDDGPMVVILTHARIKDAQGSYPTSVSNSFKASKLLINDPILEIQEFKERKTDIQTGSFTCGCGKDNDHPVLRYRVEVMVTQNNESGKFLLWDRECAELIGQTADGVNRVKIEDGDLDLNASPQALDKLLGHVLAFKACSKIDPSNVDCNDATHVECQFLSATTDHDPVAGLPLTPKKRMSSDEADDELGSSQISPAQLSSNKLTRHSHRS</sequence>
<dbReference type="EnsemblPlants" id="KRH75149">
    <property type="protein sequence ID" value="KRH75149"/>
    <property type="gene ID" value="GLYMA_01G065300"/>
</dbReference>
<dbReference type="GO" id="GO:0003684">
    <property type="term" value="F:damaged DNA binding"/>
    <property type="evidence" value="ECO:0000318"/>
    <property type="project" value="GO_Central"/>
</dbReference>
<dbReference type="PANTHER" id="PTHR47165">
    <property type="entry name" value="OS03G0429900 PROTEIN"/>
    <property type="match status" value="1"/>
</dbReference>
<dbReference type="PANTHER" id="PTHR47165:SF4">
    <property type="entry name" value="OS03G0429900 PROTEIN"/>
    <property type="match status" value="1"/>
</dbReference>
<proteinExistence type="predicted"/>
<protein>
    <recommendedName>
        <fullName evidence="2">Replication protein A 70 kDa DNA-binding subunit B/D first OB fold domain-containing protein</fullName>
    </recommendedName>
</protein>
<keyword evidence="5" id="KW-1185">Reference proteome</keyword>
<dbReference type="Gramene" id="KRH75149">
    <property type="protein sequence ID" value="KRH75149"/>
    <property type="gene ID" value="GLYMA_01G065300"/>
</dbReference>
<dbReference type="eggNOG" id="KOG0851">
    <property type="taxonomic scope" value="Eukaryota"/>
</dbReference>
<reference evidence="3 4" key="1">
    <citation type="journal article" date="2010" name="Nature">
        <title>Genome sequence of the palaeopolyploid soybean.</title>
        <authorList>
            <person name="Schmutz J."/>
            <person name="Cannon S.B."/>
            <person name="Schlueter J."/>
            <person name="Ma J."/>
            <person name="Mitros T."/>
            <person name="Nelson W."/>
            <person name="Hyten D.L."/>
            <person name="Song Q."/>
            <person name="Thelen J.J."/>
            <person name="Cheng J."/>
            <person name="Xu D."/>
            <person name="Hellsten U."/>
            <person name="May G.D."/>
            <person name="Yu Y."/>
            <person name="Sakurai T."/>
            <person name="Umezawa T."/>
            <person name="Bhattacharyya M.K."/>
            <person name="Sandhu D."/>
            <person name="Valliyodan B."/>
            <person name="Lindquist E."/>
            <person name="Peto M."/>
            <person name="Grant D."/>
            <person name="Shu S."/>
            <person name="Goodstein D."/>
            <person name="Barry K."/>
            <person name="Futrell-Griggs M."/>
            <person name="Abernathy B."/>
            <person name="Du J."/>
            <person name="Tian Z."/>
            <person name="Zhu L."/>
            <person name="Gill N."/>
            <person name="Joshi T."/>
            <person name="Libault M."/>
            <person name="Sethuraman A."/>
            <person name="Zhang X.-C."/>
            <person name="Shinozaki K."/>
            <person name="Nguyen H.T."/>
            <person name="Wing R.A."/>
            <person name="Cregan P."/>
            <person name="Specht J."/>
            <person name="Grimwood J."/>
            <person name="Rokhsar D."/>
            <person name="Stacey G."/>
            <person name="Shoemaker R.C."/>
            <person name="Jackson S.A."/>
        </authorList>
    </citation>
    <scope>NUCLEOTIDE SEQUENCE [LARGE SCALE GENOMIC DNA]</scope>
    <source>
        <strain evidence="4">cv. Williams 82</strain>
        <tissue evidence="3">Callus</tissue>
    </source>
</reference>
<evidence type="ECO:0000313" key="5">
    <source>
        <dbReference type="Proteomes" id="UP000008827"/>
    </source>
</evidence>
<dbReference type="CDD" id="cd04481">
    <property type="entry name" value="RPA1_DBD_B_like"/>
    <property type="match status" value="1"/>
</dbReference>
<dbReference type="CDD" id="cd04480">
    <property type="entry name" value="RPA1_DBD_A_like"/>
    <property type="match status" value="1"/>
</dbReference>
<dbReference type="GO" id="GO:0051321">
    <property type="term" value="P:meiotic cell cycle"/>
    <property type="evidence" value="ECO:0000318"/>
    <property type="project" value="GO_Central"/>
</dbReference>
<dbReference type="STRING" id="3847.K7K283"/>
<dbReference type="SUPFAM" id="SSF50249">
    <property type="entry name" value="Nucleic acid-binding proteins"/>
    <property type="match status" value="3"/>
</dbReference>
<dbReference type="Proteomes" id="UP000008827">
    <property type="component" value="Chromosome 1"/>
</dbReference>